<evidence type="ECO:0000313" key="2">
    <source>
        <dbReference type="Proteomes" id="UP000035065"/>
    </source>
</evidence>
<proteinExistence type="predicted"/>
<dbReference type="AlphaFoldDB" id="F1YHI8"/>
<dbReference type="EMBL" id="AEUD01000004">
    <property type="protein sequence ID" value="EGD55826.1"/>
    <property type="molecule type" value="Genomic_DNA"/>
</dbReference>
<gene>
    <name evidence="1" type="ORF">SCNU_06280</name>
</gene>
<organism evidence="1 2">
    <name type="scientific">Gordonia neofelifaecis NRRL B-59395</name>
    <dbReference type="NCBI Taxonomy" id="644548"/>
    <lineage>
        <taxon>Bacteria</taxon>
        <taxon>Bacillati</taxon>
        <taxon>Actinomycetota</taxon>
        <taxon>Actinomycetes</taxon>
        <taxon>Mycobacteriales</taxon>
        <taxon>Gordoniaceae</taxon>
        <taxon>Gordonia</taxon>
    </lineage>
</organism>
<dbReference type="Proteomes" id="UP000035065">
    <property type="component" value="Unassembled WGS sequence"/>
</dbReference>
<dbReference type="STRING" id="644548.SCNU_06280"/>
<sequence>MMQVFFGPATSEYGLGENPDGRVVELVSAIDVFADTELITNDDAEAAKRSFSAGEWHFPDGWQGNLRAV</sequence>
<evidence type="ECO:0000313" key="1">
    <source>
        <dbReference type="EMBL" id="EGD55826.1"/>
    </source>
</evidence>
<keyword evidence="2" id="KW-1185">Reference proteome</keyword>
<name>F1YHI8_9ACTN</name>
<dbReference type="RefSeq" id="WP_009678499.1">
    <property type="nucleotide sequence ID" value="NZ_AEUD01000004.1"/>
</dbReference>
<reference evidence="1 2" key="1">
    <citation type="journal article" date="2011" name="J. Bacteriol.">
        <title>Draft Genome Sequence of Gordonia neofelifaecis NRRL B-59395, a Cholesterol-Degrading Actinomycete.</title>
        <authorList>
            <person name="Ge F."/>
            <person name="Li W."/>
            <person name="Chen G."/>
            <person name="Liu Y."/>
            <person name="Zhang G."/>
            <person name="Yong B."/>
            <person name="Wang Q."/>
            <person name="Wang N."/>
            <person name="Huang Z."/>
            <person name="Li W."/>
            <person name="Wang J."/>
            <person name="Wu C."/>
            <person name="Xie Q."/>
            <person name="Liu G."/>
        </authorList>
    </citation>
    <scope>NUCLEOTIDE SEQUENCE [LARGE SCALE GENOMIC DNA]</scope>
    <source>
        <strain evidence="1 2">NRRL B-59395</strain>
    </source>
</reference>
<protein>
    <submittedName>
        <fullName evidence="1">Uncharacterized protein</fullName>
    </submittedName>
</protein>
<accession>F1YHI8</accession>
<comment type="caution">
    <text evidence="1">The sequence shown here is derived from an EMBL/GenBank/DDBJ whole genome shotgun (WGS) entry which is preliminary data.</text>
</comment>